<evidence type="ECO:0000256" key="4">
    <source>
        <dbReference type="ARBA" id="ARBA00023172"/>
    </source>
</evidence>
<dbReference type="Proteomes" id="UP000632849">
    <property type="component" value="Unassembled WGS sequence"/>
</dbReference>
<evidence type="ECO:0000313" key="6">
    <source>
        <dbReference type="EMBL" id="GHG29259.1"/>
    </source>
</evidence>
<dbReference type="AlphaFoldDB" id="A0A919EU59"/>
<evidence type="ECO:0000313" key="7">
    <source>
        <dbReference type="Proteomes" id="UP000632849"/>
    </source>
</evidence>
<proteinExistence type="inferred from homology"/>
<dbReference type="NCBIfam" id="NF033527">
    <property type="entry name" value="transpos_Tn3"/>
    <property type="match status" value="1"/>
</dbReference>
<evidence type="ECO:0000256" key="3">
    <source>
        <dbReference type="ARBA" id="ARBA00023125"/>
    </source>
</evidence>
<evidence type="ECO:0000259" key="5">
    <source>
        <dbReference type="Pfam" id="PF01526"/>
    </source>
</evidence>
<keyword evidence="4" id="KW-0233">DNA recombination</keyword>
<dbReference type="RefSeq" id="WP_229915860.1">
    <property type="nucleotide sequence ID" value="NZ_BNBE01000004.1"/>
</dbReference>
<dbReference type="InterPro" id="IPR002513">
    <property type="entry name" value="Tn3_Tnp_DDE_dom"/>
</dbReference>
<dbReference type="InterPro" id="IPR047653">
    <property type="entry name" value="Tn3-like_transpos"/>
</dbReference>
<dbReference type="GO" id="GO:0004803">
    <property type="term" value="F:transposase activity"/>
    <property type="evidence" value="ECO:0007669"/>
    <property type="project" value="InterPro"/>
</dbReference>
<reference evidence="6" key="2">
    <citation type="submission" date="2020-09" db="EMBL/GenBank/DDBJ databases">
        <authorList>
            <person name="Sun Q."/>
            <person name="Ohkuma M."/>
        </authorList>
    </citation>
    <scope>NUCLEOTIDE SEQUENCE</scope>
    <source>
        <strain evidence="6">JCM 4122</strain>
    </source>
</reference>
<evidence type="ECO:0000256" key="2">
    <source>
        <dbReference type="ARBA" id="ARBA00022578"/>
    </source>
</evidence>
<comment type="caution">
    <text evidence="6">The sequence shown here is derived from an EMBL/GenBank/DDBJ whole genome shotgun (WGS) entry which is preliminary data.</text>
</comment>
<dbReference type="Pfam" id="PF01526">
    <property type="entry name" value="DDE_Tnp_Tn3"/>
    <property type="match status" value="1"/>
</dbReference>
<dbReference type="GO" id="GO:0003677">
    <property type="term" value="F:DNA binding"/>
    <property type="evidence" value="ECO:0007669"/>
    <property type="project" value="UniProtKB-KW"/>
</dbReference>
<feature type="domain" description="Tn3 transposase DDE" evidence="5">
    <location>
        <begin position="201"/>
        <end position="591"/>
    </location>
</feature>
<protein>
    <recommendedName>
        <fullName evidence="5">Tn3 transposase DDE domain-containing protein</fullName>
    </recommendedName>
</protein>
<dbReference type="GO" id="GO:0006313">
    <property type="term" value="P:DNA transposition"/>
    <property type="evidence" value="ECO:0007669"/>
    <property type="project" value="InterPro"/>
</dbReference>
<reference evidence="6" key="1">
    <citation type="journal article" date="2014" name="Int. J. Syst. Evol. Microbiol.">
        <title>Complete genome sequence of Corynebacterium casei LMG S-19264T (=DSM 44701T), isolated from a smear-ripened cheese.</title>
        <authorList>
            <consortium name="US DOE Joint Genome Institute (JGI-PGF)"/>
            <person name="Walter F."/>
            <person name="Albersmeier A."/>
            <person name="Kalinowski J."/>
            <person name="Ruckert C."/>
        </authorList>
    </citation>
    <scope>NUCLEOTIDE SEQUENCE</scope>
    <source>
        <strain evidence="6">JCM 4122</strain>
    </source>
</reference>
<evidence type="ECO:0000256" key="1">
    <source>
        <dbReference type="ARBA" id="ARBA00009402"/>
    </source>
</evidence>
<keyword evidence="3" id="KW-0238">DNA-binding</keyword>
<dbReference type="EMBL" id="BNBE01000004">
    <property type="protein sequence ID" value="GHG29259.1"/>
    <property type="molecule type" value="Genomic_DNA"/>
</dbReference>
<sequence length="622" mass="69733">MLSPLLGALELKCNNTAYRPVMDAIDLLKRYLDQPIAKEGAFFDESEKIPLAGVVREEWRKAVVDERGRVERIPYELCVLVSLRDALRRREIWVPGAGRWQNPEGDLPPDFEDNRDVHYDAIRQPQDPGSFIGALQKRLREALTRLDTALGLGTTGGVDIVRKHGEPWIKVSPLGKQAEPENLVALKAEIERRWGTIDLIDILKEAEFATGFTSEFASVATREAVPKAVLRRRLLLVLFALGTNMGIKRVAVTGKHGESEAVLRRVRHLFVNRTNLRAALVRLVNATFAARDQAWWGEGTACASDSKKFGSWSSNFMTEWHQRYRGPGVMIYWHVERKSLCVYSQLKSCSASEVAAMIEGVLRHCTDVEIDRQYTDTHGASIVGFAFAHMLGFNLLPRLKNVGSARLYRPAAGEDDTWPHLAPVLSTKTIDWDLIAQQYDQIVKYTTALRLGTAEAEQVLRRFTRGGPKHPTYRAIEELGRAARTAFICDYLADADLRREINDGLQVVENWNSANHDLFYGKDGDLTGSDKESQEVSMLALHLLQSALVHVNTLLLQDILAEEKWQKKLTDADRRALSPLFWTHVNPYGRFELDMNSHLDLVAAVAASVPGPRSGEPATSPA</sequence>
<accession>A0A919EU59</accession>
<gene>
    <name evidence="6" type="ORF">GCM10017667_78440</name>
</gene>
<organism evidence="6 7">
    <name type="scientific">Streptomyces filamentosus</name>
    <name type="common">Streptomyces roseosporus</name>
    <dbReference type="NCBI Taxonomy" id="67294"/>
    <lineage>
        <taxon>Bacteria</taxon>
        <taxon>Bacillati</taxon>
        <taxon>Actinomycetota</taxon>
        <taxon>Actinomycetes</taxon>
        <taxon>Kitasatosporales</taxon>
        <taxon>Streptomycetaceae</taxon>
        <taxon>Streptomyces</taxon>
    </lineage>
</organism>
<keyword evidence="7" id="KW-1185">Reference proteome</keyword>
<name>A0A919EU59_STRFL</name>
<comment type="similarity">
    <text evidence="1">Belongs to the transposase 7 family.</text>
</comment>
<keyword evidence="2" id="KW-0815">Transposition</keyword>